<evidence type="ECO:0000256" key="1">
    <source>
        <dbReference type="SAM" id="MobiDB-lite"/>
    </source>
</evidence>
<evidence type="ECO:0000313" key="2">
    <source>
        <dbReference type="EMBL" id="HJB08967.1"/>
    </source>
</evidence>
<sequence>MIPHGAASLPQPGGSEDRQQPPGLDELRAALRPPELPRPWPRGVLEAADRVADLVHAEQYREAFTLLEAFRDVAAPPAERIVLLRAGLEGAWRTGDVEEFERTAGEMTALLRASGHSAQAEATAAVLREPDRHGRRRGPGAAMPIGAPSSPAAPRRGRRRGAREEVSAELLAVVQGLVPADLQGEGQQWPQGPEPHREVRRMQAALESLPAVREQILGEPEPLLRLRLAQALEGAGDHDAASTLALDVLEMLAPGEVQQPVAGADPERLATAAHAVLARTLGTSHPLQAIGHALDALETIHGVDDPPLRIGLITDLLRALMQAGATAQASFTAGRLVSLQRTLRRDSLRIAPLLAVATQRMHAGRYEAAMVPLERARAIARAQRDRYGSLEAARLAASVHDRAGDLRACLPELQQMAADARWLADDLATVTAQRPALVRTELEARALVMRRALDLGETAVAQAAAELIDRRAGSEQGTPGLSPELLWDHRVDARVGSFIAVGAALGRGEEGIDEHQYEQRRREAMVTVDQAPAGHDGRARYWAAYLDDRHAEMLAACGQETRALRAARRARDGWRHLGSPEDVTRLDQLIVRLETPSTR</sequence>
<dbReference type="EMBL" id="DWZH01000005">
    <property type="protein sequence ID" value="HJB08967.1"/>
    <property type="molecule type" value="Genomic_DNA"/>
</dbReference>
<evidence type="ECO:0000313" key="3">
    <source>
        <dbReference type="Proteomes" id="UP000823823"/>
    </source>
</evidence>
<name>A0A9D2LAC6_9MICO</name>
<reference evidence="2" key="1">
    <citation type="journal article" date="2021" name="PeerJ">
        <title>Extensive microbial diversity within the chicken gut microbiome revealed by metagenomics and culture.</title>
        <authorList>
            <person name="Gilroy R."/>
            <person name="Ravi A."/>
            <person name="Getino M."/>
            <person name="Pursley I."/>
            <person name="Horton D.L."/>
            <person name="Alikhan N.F."/>
            <person name="Baker D."/>
            <person name="Gharbi K."/>
            <person name="Hall N."/>
            <person name="Watson M."/>
            <person name="Adriaenssens E.M."/>
            <person name="Foster-Nyarko E."/>
            <person name="Jarju S."/>
            <person name="Secka A."/>
            <person name="Antonio M."/>
            <person name="Oren A."/>
            <person name="Chaudhuri R.R."/>
            <person name="La Ragione R."/>
            <person name="Hildebrand F."/>
            <person name="Pallen M.J."/>
        </authorList>
    </citation>
    <scope>NUCLEOTIDE SEQUENCE</scope>
    <source>
        <strain evidence="2">ChiHjej13B12-24818</strain>
    </source>
</reference>
<feature type="region of interest" description="Disordered" evidence="1">
    <location>
        <begin position="1"/>
        <end position="39"/>
    </location>
</feature>
<feature type="compositionally biased region" description="Basic and acidic residues" evidence="1">
    <location>
        <begin position="15"/>
        <end position="29"/>
    </location>
</feature>
<comment type="caution">
    <text evidence="2">The sequence shown here is derived from an EMBL/GenBank/DDBJ whole genome shotgun (WGS) entry which is preliminary data.</text>
</comment>
<proteinExistence type="predicted"/>
<accession>A0A9D2LAC6</accession>
<organism evidence="2 3">
    <name type="scientific">Candidatus Brachybacterium merdavium</name>
    <dbReference type="NCBI Taxonomy" id="2838513"/>
    <lineage>
        <taxon>Bacteria</taxon>
        <taxon>Bacillati</taxon>
        <taxon>Actinomycetota</taxon>
        <taxon>Actinomycetes</taxon>
        <taxon>Micrococcales</taxon>
        <taxon>Dermabacteraceae</taxon>
        <taxon>Brachybacterium</taxon>
    </lineage>
</organism>
<dbReference type="AlphaFoldDB" id="A0A9D2LAC6"/>
<dbReference type="Proteomes" id="UP000823823">
    <property type="component" value="Unassembled WGS sequence"/>
</dbReference>
<feature type="compositionally biased region" description="Low complexity" evidence="1">
    <location>
        <begin position="139"/>
        <end position="154"/>
    </location>
</feature>
<gene>
    <name evidence="2" type="ORF">H9786_00320</name>
</gene>
<feature type="region of interest" description="Disordered" evidence="1">
    <location>
        <begin position="128"/>
        <end position="164"/>
    </location>
</feature>
<reference evidence="2" key="2">
    <citation type="submission" date="2021-04" db="EMBL/GenBank/DDBJ databases">
        <authorList>
            <person name="Gilroy R."/>
        </authorList>
    </citation>
    <scope>NUCLEOTIDE SEQUENCE</scope>
    <source>
        <strain evidence="2">ChiHjej13B12-24818</strain>
    </source>
</reference>
<protein>
    <submittedName>
        <fullName evidence="2">Uncharacterized protein</fullName>
    </submittedName>
</protein>